<organism evidence="1 2">
    <name type="scientific">Nocardiopsis codii</name>
    <dbReference type="NCBI Taxonomy" id="3065942"/>
    <lineage>
        <taxon>Bacteria</taxon>
        <taxon>Bacillati</taxon>
        <taxon>Actinomycetota</taxon>
        <taxon>Actinomycetes</taxon>
        <taxon>Streptosporangiales</taxon>
        <taxon>Nocardiopsidaceae</taxon>
        <taxon>Nocardiopsis</taxon>
    </lineage>
</organism>
<proteinExistence type="predicted"/>
<gene>
    <name evidence="1" type="ORF">Q8791_23250</name>
</gene>
<name>A0ABU7KDZ7_9ACTN</name>
<dbReference type="RefSeq" id="WP_330093908.1">
    <property type="nucleotide sequence ID" value="NZ_JAUZMY010000026.1"/>
</dbReference>
<reference evidence="1 2" key="1">
    <citation type="submission" date="2023-08" db="EMBL/GenBank/DDBJ databases">
        <authorList>
            <person name="Girao M."/>
            <person name="Carvalho M.F."/>
        </authorList>
    </citation>
    <scope>NUCLEOTIDE SEQUENCE [LARGE SCALE GENOMIC DNA]</scope>
    <source>
        <strain evidence="1 2">CT-R113</strain>
    </source>
</reference>
<evidence type="ECO:0000313" key="1">
    <source>
        <dbReference type="EMBL" id="MEE2040139.1"/>
    </source>
</evidence>
<dbReference type="EMBL" id="JAUZMY010000026">
    <property type="protein sequence ID" value="MEE2040139.1"/>
    <property type="molecule type" value="Genomic_DNA"/>
</dbReference>
<dbReference type="Proteomes" id="UP001356095">
    <property type="component" value="Unassembled WGS sequence"/>
</dbReference>
<comment type="caution">
    <text evidence="1">The sequence shown here is derived from an EMBL/GenBank/DDBJ whole genome shotgun (WGS) entry which is preliminary data.</text>
</comment>
<evidence type="ECO:0000313" key="2">
    <source>
        <dbReference type="Proteomes" id="UP001356095"/>
    </source>
</evidence>
<sequence length="103" mass="11661">MPLRFVDTLPAAKIGRPHSDTPSWGAQYIPELMDNPGTWAELTEAVDLTKNQLTRHAAHINRRQRSWADPENGGRFRAAMRTVDGRPRLFVRYETRAHAPATA</sequence>
<accession>A0ABU7KDZ7</accession>
<protein>
    <submittedName>
        <fullName evidence="1">Uncharacterized protein</fullName>
    </submittedName>
</protein>
<keyword evidence="2" id="KW-1185">Reference proteome</keyword>